<dbReference type="InterPro" id="IPR011335">
    <property type="entry name" value="Restrct_endonuc-II-like"/>
</dbReference>
<evidence type="ECO:0000313" key="2">
    <source>
        <dbReference type="EMBL" id="MCZ0857526.1"/>
    </source>
</evidence>
<dbReference type="Gene3D" id="3.40.960.10">
    <property type="entry name" value="VSR Endonuclease"/>
    <property type="match status" value="1"/>
</dbReference>
<dbReference type="SUPFAM" id="SSF52980">
    <property type="entry name" value="Restriction endonuclease-like"/>
    <property type="match status" value="1"/>
</dbReference>
<sequence length="286" mass="31500">MDDDVLLSRVGAARGAVRRADLHLTRNERRYLERLVESGRLRLHPYGVVAVPNADRRVLVARIHRGLITCEHAAAYYGLPLLGALREIHVLAPQGSKIPSVGGERVHEVRGRSTLPPTAFPVVSVERCVADLLCCGDEWTSLVVADAALHRGTTREQVLAHLRGPRRARGRLRLGRASGRARSPLETLARIQLRAAGLDVADGVVIAGVGEVDLVVDGWLVVELDGFTFHSDPWTFDQDRRRDRELVRRGYAVVRFTSNDVRSGKIVTDVRRIVAARPETGGPRPA</sequence>
<comment type="caution">
    <text evidence="2">The sequence shown here is derived from an EMBL/GenBank/DDBJ whole genome shotgun (WGS) entry which is preliminary data.</text>
</comment>
<dbReference type="RefSeq" id="WP_268917094.1">
    <property type="nucleotide sequence ID" value="NZ_JAPTMY010000009.1"/>
</dbReference>
<dbReference type="Pfam" id="PF04480">
    <property type="entry name" value="DUF559"/>
    <property type="match status" value="1"/>
</dbReference>
<feature type="domain" description="DUF559" evidence="1">
    <location>
        <begin position="219"/>
        <end position="263"/>
    </location>
</feature>
<evidence type="ECO:0000259" key="1">
    <source>
        <dbReference type="Pfam" id="PF04480"/>
    </source>
</evidence>
<reference evidence="2" key="1">
    <citation type="submission" date="2022-10" db="EMBL/GenBank/DDBJ databases">
        <title>Genome sequence of Actinomyces israelii ATCC 10048.</title>
        <authorList>
            <person name="Watt R.M."/>
            <person name="Tong W.M."/>
        </authorList>
    </citation>
    <scope>NUCLEOTIDE SEQUENCE</scope>
    <source>
        <strain evidence="2">ATCC 10048</strain>
    </source>
</reference>
<gene>
    <name evidence="2" type="ORF">OHJ16_05650</name>
</gene>
<name>A0ABT4I730_9ACTO</name>
<proteinExistence type="predicted"/>
<evidence type="ECO:0000313" key="3">
    <source>
        <dbReference type="Proteomes" id="UP001072034"/>
    </source>
</evidence>
<dbReference type="EMBL" id="JAPTMY010000009">
    <property type="protein sequence ID" value="MCZ0857526.1"/>
    <property type="molecule type" value="Genomic_DNA"/>
</dbReference>
<dbReference type="Proteomes" id="UP001072034">
    <property type="component" value="Unassembled WGS sequence"/>
</dbReference>
<dbReference type="InterPro" id="IPR007569">
    <property type="entry name" value="DUF559"/>
</dbReference>
<organism evidence="2 3">
    <name type="scientific">Actinomyces israelii</name>
    <dbReference type="NCBI Taxonomy" id="1659"/>
    <lineage>
        <taxon>Bacteria</taxon>
        <taxon>Bacillati</taxon>
        <taxon>Actinomycetota</taxon>
        <taxon>Actinomycetes</taxon>
        <taxon>Actinomycetales</taxon>
        <taxon>Actinomycetaceae</taxon>
        <taxon>Actinomyces</taxon>
    </lineage>
</organism>
<keyword evidence="3" id="KW-1185">Reference proteome</keyword>
<accession>A0ABT4I730</accession>
<protein>
    <submittedName>
        <fullName evidence="2">DUF559 domain-containing protein</fullName>
    </submittedName>
</protein>